<organism evidence="1 2">
    <name type="scientific">Papaver somniferum</name>
    <name type="common">Opium poppy</name>
    <dbReference type="NCBI Taxonomy" id="3469"/>
    <lineage>
        <taxon>Eukaryota</taxon>
        <taxon>Viridiplantae</taxon>
        <taxon>Streptophyta</taxon>
        <taxon>Embryophyta</taxon>
        <taxon>Tracheophyta</taxon>
        <taxon>Spermatophyta</taxon>
        <taxon>Magnoliopsida</taxon>
        <taxon>Ranunculales</taxon>
        <taxon>Papaveraceae</taxon>
        <taxon>Papaveroideae</taxon>
        <taxon>Papaver</taxon>
    </lineage>
</organism>
<reference evidence="1 2" key="1">
    <citation type="journal article" date="2018" name="Science">
        <title>The opium poppy genome and morphinan production.</title>
        <authorList>
            <person name="Guo L."/>
            <person name="Winzer T."/>
            <person name="Yang X."/>
            <person name="Li Y."/>
            <person name="Ning Z."/>
            <person name="He Z."/>
            <person name="Teodor R."/>
            <person name="Lu Y."/>
            <person name="Bowser T.A."/>
            <person name="Graham I.A."/>
            <person name="Ye K."/>
        </authorList>
    </citation>
    <scope>NUCLEOTIDE SEQUENCE [LARGE SCALE GENOMIC DNA]</scope>
    <source>
        <strain evidence="2">cv. HN1</strain>
        <tissue evidence="1">Leaves</tissue>
    </source>
</reference>
<proteinExistence type="predicted"/>
<gene>
    <name evidence="1" type="ORF">C5167_013858</name>
</gene>
<dbReference type="Gramene" id="RZC55014">
    <property type="protein sequence ID" value="RZC55014"/>
    <property type="gene ID" value="C5167_013858"/>
</dbReference>
<protein>
    <submittedName>
        <fullName evidence="1">Uncharacterized protein</fullName>
    </submittedName>
</protein>
<dbReference type="Proteomes" id="UP000316621">
    <property type="component" value="Chromosome 3"/>
</dbReference>
<evidence type="ECO:0000313" key="2">
    <source>
        <dbReference type="Proteomes" id="UP000316621"/>
    </source>
</evidence>
<keyword evidence="2" id="KW-1185">Reference proteome</keyword>
<dbReference type="EMBL" id="CM010717">
    <property type="protein sequence ID" value="RZC55014.1"/>
    <property type="molecule type" value="Genomic_DNA"/>
</dbReference>
<accession>A0A4Y7J1J4</accession>
<name>A0A4Y7J1J4_PAPSO</name>
<sequence>MGRWSITQNQTKPPNSIVFAFPFSSLFYAVTTDSILKQWLKGMMEQNYDRFSSGLSTLAIDDPRGRLTLSLSRPGQVK</sequence>
<dbReference type="AlphaFoldDB" id="A0A4Y7J1J4"/>
<evidence type="ECO:0000313" key="1">
    <source>
        <dbReference type="EMBL" id="RZC55014.1"/>
    </source>
</evidence>